<dbReference type="KEGG" id="srho:HH216_21585"/>
<dbReference type="RefSeq" id="WP_169552743.1">
    <property type="nucleotide sequence ID" value="NZ_CP051677.1"/>
</dbReference>
<dbReference type="AlphaFoldDB" id="A0A7L5DTV1"/>
<feature type="domain" description="HTH hxlR-type" evidence="4">
    <location>
        <begin position="15"/>
        <end position="119"/>
    </location>
</feature>
<evidence type="ECO:0000256" key="3">
    <source>
        <dbReference type="ARBA" id="ARBA00023163"/>
    </source>
</evidence>
<keyword evidence="3" id="KW-0804">Transcription</keyword>
<accession>A0A7L5DTV1</accession>
<name>A0A7L5DTV1_9BACT</name>
<evidence type="ECO:0000313" key="5">
    <source>
        <dbReference type="EMBL" id="QJD80723.1"/>
    </source>
</evidence>
<proteinExistence type="predicted"/>
<evidence type="ECO:0000256" key="1">
    <source>
        <dbReference type="ARBA" id="ARBA00023015"/>
    </source>
</evidence>
<gene>
    <name evidence="5" type="ORF">HH216_21585</name>
</gene>
<dbReference type="InterPro" id="IPR036388">
    <property type="entry name" value="WH-like_DNA-bd_sf"/>
</dbReference>
<keyword evidence="6" id="KW-1185">Reference proteome</keyword>
<dbReference type="Pfam" id="PF01638">
    <property type="entry name" value="HxlR"/>
    <property type="match status" value="1"/>
</dbReference>
<dbReference type="InterPro" id="IPR036390">
    <property type="entry name" value="WH_DNA-bd_sf"/>
</dbReference>
<dbReference type="Proteomes" id="UP000501128">
    <property type="component" value="Chromosome"/>
</dbReference>
<dbReference type="PANTHER" id="PTHR33204">
    <property type="entry name" value="TRANSCRIPTIONAL REGULATOR, MARR FAMILY"/>
    <property type="match status" value="1"/>
</dbReference>
<dbReference type="EMBL" id="CP051677">
    <property type="protein sequence ID" value="QJD80723.1"/>
    <property type="molecule type" value="Genomic_DNA"/>
</dbReference>
<dbReference type="InterPro" id="IPR002577">
    <property type="entry name" value="HTH_HxlR"/>
</dbReference>
<dbReference type="GO" id="GO:0003677">
    <property type="term" value="F:DNA binding"/>
    <property type="evidence" value="ECO:0007669"/>
    <property type="project" value="UniProtKB-KW"/>
</dbReference>
<dbReference type="PROSITE" id="PS51118">
    <property type="entry name" value="HTH_HXLR"/>
    <property type="match status" value="1"/>
</dbReference>
<protein>
    <submittedName>
        <fullName evidence="5">Helix-turn-helix transcriptional regulator</fullName>
    </submittedName>
</protein>
<sequence>MNQKKTDEFRFTPHCHEQLRAIYDTLDLVSGKWRIAVISSLNFLGECRFGELQRIVDGIGAKMLSQVLKELEDNELVIRTVHDTKPVTVSYRLTDYGRTLEKIIEEMASWGINHRRRILHDNTAPAPISEPEPVTADW</sequence>
<evidence type="ECO:0000256" key="2">
    <source>
        <dbReference type="ARBA" id="ARBA00023125"/>
    </source>
</evidence>
<keyword evidence="2" id="KW-0238">DNA-binding</keyword>
<evidence type="ECO:0000259" key="4">
    <source>
        <dbReference type="PROSITE" id="PS51118"/>
    </source>
</evidence>
<organism evidence="5 6">
    <name type="scientific">Spirosoma rhododendri</name>
    <dbReference type="NCBI Taxonomy" id="2728024"/>
    <lineage>
        <taxon>Bacteria</taxon>
        <taxon>Pseudomonadati</taxon>
        <taxon>Bacteroidota</taxon>
        <taxon>Cytophagia</taxon>
        <taxon>Cytophagales</taxon>
        <taxon>Cytophagaceae</taxon>
        <taxon>Spirosoma</taxon>
    </lineage>
</organism>
<keyword evidence="1" id="KW-0805">Transcription regulation</keyword>
<evidence type="ECO:0000313" key="6">
    <source>
        <dbReference type="Proteomes" id="UP000501128"/>
    </source>
</evidence>
<reference evidence="5 6" key="1">
    <citation type="submission" date="2020-04" db="EMBL/GenBank/DDBJ databases">
        <title>Genome sequencing of novel species.</title>
        <authorList>
            <person name="Heo J."/>
            <person name="Kim S.-J."/>
            <person name="Kim J.-S."/>
            <person name="Hong S.-B."/>
            <person name="Kwon S.-W."/>
        </authorList>
    </citation>
    <scope>NUCLEOTIDE SEQUENCE [LARGE SCALE GENOMIC DNA]</scope>
    <source>
        <strain evidence="5 6">CJU-R4</strain>
    </source>
</reference>
<dbReference type="Gene3D" id="1.10.10.10">
    <property type="entry name" value="Winged helix-like DNA-binding domain superfamily/Winged helix DNA-binding domain"/>
    <property type="match status" value="1"/>
</dbReference>
<dbReference type="SUPFAM" id="SSF46785">
    <property type="entry name" value="Winged helix' DNA-binding domain"/>
    <property type="match status" value="1"/>
</dbReference>